<evidence type="ECO:0000313" key="1">
    <source>
        <dbReference type="EMBL" id="KAF2899383.1"/>
    </source>
</evidence>
<accession>A0A8K0GIP7</accession>
<evidence type="ECO:0000313" key="2">
    <source>
        <dbReference type="Proteomes" id="UP000801492"/>
    </source>
</evidence>
<name>A0A8K0GIP7_IGNLU</name>
<dbReference type="AlphaFoldDB" id="A0A8K0GIP7"/>
<organism evidence="1 2">
    <name type="scientific">Ignelater luminosus</name>
    <name type="common">Cucubano</name>
    <name type="synonym">Pyrophorus luminosus</name>
    <dbReference type="NCBI Taxonomy" id="2038154"/>
    <lineage>
        <taxon>Eukaryota</taxon>
        <taxon>Metazoa</taxon>
        <taxon>Ecdysozoa</taxon>
        <taxon>Arthropoda</taxon>
        <taxon>Hexapoda</taxon>
        <taxon>Insecta</taxon>
        <taxon>Pterygota</taxon>
        <taxon>Neoptera</taxon>
        <taxon>Endopterygota</taxon>
        <taxon>Coleoptera</taxon>
        <taxon>Polyphaga</taxon>
        <taxon>Elateriformia</taxon>
        <taxon>Elateroidea</taxon>
        <taxon>Elateridae</taxon>
        <taxon>Agrypninae</taxon>
        <taxon>Pyrophorini</taxon>
        <taxon>Ignelater</taxon>
    </lineage>
</organism>
<dbReference type="EMBL" id="VTPC01002838">
    <property type="protein sequence ID" value="KAF2899383.1"/>
    <property type="molecule type" value="Genomic_DNA"/>
</dbReference>
<keyword evidence="2" id="KW-1185">Reference proteome</keyword>
<protein>
    <submittedName>
        <fullName evidence="1">Uncharacterized protein</fullName>
    </submittedName>
</protein>
<dbReference type="OrthoDB" id="6775152at2759"/>
<reference evidence="1" key="1">
    <citation type="submission" date="2019-08" db="EMBL/GenBank/DDBJ databases">
        <title>The genome of the North American firefly Photinus pyralis.</title>
        <authorList>
            <consortium name="Photinus pyralis genome working group"/>
            <person name="Fallon T.R."/>
            <person name="Sander Lower S.E."/>
            <person name="Weng J.-K."/>
        </authorList>
    </citation>
    <scope>NUCLEOTIDE SEQUENCE</scope>
    <source>
        <strain evidence="1">TRF0915ILg1</strain>
        <tissue evidence="1">Whole body</tissue>
    </source>
</reference>
<comment type="caution">
    <text evidence="1">The sequence shown here is derived from an EMBL/GenBank/DDBJ whole genome shotgun (WGS) entry which is preliminary data.</text>
</comment>
<dbReference type="Proteomes" id="UP000801492">
    <property type="component" value="Unassembled WGS sequence"/>
</dbReference>
<proteinExistence type="predicted"/>
<gene>
    <name evidence="1" type="ORF">ILUMI_06793</name>
</gene>
<sequence length="103" mass="11587">MFERPAKIDLKSWGIPQDKIANINSKESVATLIQGFGENTDNIADEMEPENDKETLESKFGKKAKKIMKFCNETFSEVNIGTTVRVPIPDVDRARDTSRNILA</sequence>